<dbReference type="GO" id="GO:0000166">
    <property type="term" value="F:nucleotide binding"/>
    <property type="evidence" value="ECO:0007669"/>
    <property type="project" value="UniProtKB-KW"/>
</dbReference>
<dbReference type="KEGG" id="vcn:VOLCADRAFT_63683"/>
<dbReference type="Proteomes" id="UP000001058">
    <property type="component" value="Unassembled WGS sequence"/>
</dbReference>
<dbReference type="AlphaFoldDB" id="D8U484"/>
<comment type="subcellular location">
    <subcellularLocation>
        <location evidence="1">Membrane</location>
    </subcellularLocation>
</comment>
<dbReference type="GO" id="GO:0004383">
    <property type="term" value="F:guanylate cyclase activity"/>
    <property type="evidence" value="ECO:0007669"/>
    <property type="project" value="TreeGrafter"/>
</dbReference>
<dbReference type="InterPro" id="IPR050401">
    <property type="entry name" value="Cyclic_nucleotide_synthase"/>
</dbReference>
<dbReference type="eggNOG" id="KOG1023">
    <property type="taxonomic scope" value="Eukaryota"/>
</dbReference>
<evidence type="ECO:0000259" key="7">
    <source>
        <dbReference type="PROSITE" id="PS50125"/>
    </source>
</evidence>
<keyword evidence="5" id="KW-0472">Membrane</keyword>
<dbReference type="InParanoid" id="D8U484"/>
<dbReference type="Gene3D" id="3.30.70.1230">
    <property type="entry name" value="Nucleotide cyclase"/>
    <property type="match status" value="1"/>
</dbReference>
<sequence length="191" mass="21198">VAHALRAGEAVQPERFECVSIFFSDVVGYTTLCEQLQPYEVMDLMHRLYSKFDDLIRQLRLFKVETVGDAYLAVGNLRWPQPDSHSRLVSQFAFAAVRAAKSLPVHPARPELGTLRIRVGLHCGPVVGSVVGTLNRRYCLFGDAVNTAARMEANSEADRVHCSTAFAALVSEQWPELTQISRGVRQIKGKG</sequence>
<proteinExistence type="predicted"/>
<dbReference type="RefSeq" id="XP_002953484.1">
    <property type="nucleotide sequence ID" value="XM_002953438.1"/>
</dbReference>
<dbReference type="GO" id="GO:0004016">
    <property type="term" value="F:adenylate cyclase activity"/>
    <property type="evidence" value="ECO:0007669"/>
    <property type="project" value="TreeGrafter"/>
</dbReference>
<dbReference type="OrthoDB" id="548029at2759"/>
<evidence type="ECO:0000256" key="6">
    <source>
        <dbReference type="ARBA" id="ARBA00023239"/>
    </source>
</evidence>
<dbReference type="GO" id="GO:0035556">
    <property type="term" value="P:intracellular signal transduction"/>
    <property type="evidence" value="ECO:0007669"/>
    <property type="project" value="InterPro"/>
</dbReference>
<organism evidence="9">
    <name type="scientific">Volvox carteri f. nagariensis</name>
    <dbReference type="NCBI Taxonomy" id="3068"/>
    <lineage>
        <taxon>Eukaryota</taxon>
        <taxon>Viridiplantae</taxon>
        <taxon>Chlorophyta</taxon>
        <taxon>core chlorophytes</taxon>
        <taxon>Chlorophyceae</taxon>
        <taxon>CS clade</taxon>
        <taxon>Chlamydomonadales</taxon>
        <taxon>Volvocaceae</taxon>
        <taxon>Volvox</taxon>
    </lineage>
</organism>
<dbReference type="GO" id="GO:0005886">
    <property type="term" value="C:plasma membrane"/>
    <property type="evidence" value="ECO:0007669"/>
    <property type="project" value="TreeGrafter"/>
</dbReference>
<accession>D8U484</accession>
<dbReference type="PANTHER" id="PTHR11920:SF335">
    <property type="entry name" value="GUANYLATE CYCLASE"/>
    <property type="match status" value="1"/>
</dbReference>
<dbReference type="SUPFAM" id="SSF55073">
    <property type="entry name" value="Nucleotide cyclase"/>
    <property type="match status" value="1"/>
</dbReference>
<keyword evidence="9" id="KW-1185">Reference proteome</keyword>
<keyword evidence="6" id="KW-0456">Lyase</keyword>
<dbReference type="InterPro" id="IPR029787">
    <property type="entry name" value="Nucleotide_cyclase"/>
</dbReference>
<evidence type="ECO:0000313" key="8">
    <source>
        <dbReference type="EMBL" id="EFJ45457.1"/>
    </source>
</evidence>
<gene>
    <name evidence="8" type="primary">cyc13</name>
    <name evidence="8" type="ORF">VOLCADRAFT_63683</name>
</gene>
<dbReference type="GO" id="GO:0007168">
    <property type="term" value="P:receptor guanylyl cyclase signaling pathway"/>
    <property type="evidence" value="ECO:0007669"/>
    <property type="project" value="TreeGrafter"/>
</dbReference>
<dbReference type="GeneID" id="9622502"/>
<dbReference type="EMBL" id="GL378357">
    <property type="protein sequence ID" value="EFJ45457.1"/>
    <property type="molecule type" value="Genomic_DNA"/>
</dbReference>
<dbReference type="GO" id="GO:0001653">
    <property type="term" value="F:peptide receptor activity"/>
    <property type="evidence" value="ECO:0007669"/>
    <property type="project" value="TreeGrafter"/>
</dbReference>
<evidence type="ECO:0000256" key="1">
    <source>
        <dbReference type="ARBA" id="ARBA00004370"/>
    </source>
</evidence>
<evidence type="ECO:0000256" key="5">
    <source>
        <dbReference type="ARBA" id="ARBA00023136"/>
    </source>
</evidence>
<keyword evidence="3" id="KW-0547">Nucleotide-binding</keyword>
<dbReference type="InterPro" id="IPR001054">
    <property type="entry name" value="A/G_cyclase"/>
</dbReference>
<feature type="non-terminal residue" evidence="8">
    <location>
        <position position="1"/>
    </location>
</feature>
<keyword evidence="4" id="KW-1133">Transmembrane helix</keyword>
<dbReference type="SMART" id="SM00044">
    <property type="entry name" value="CYCc"/>
    <property type="match status" value="1"/>
</dbReference>
<dbReference type="PROSITE" id="PS50125">
    <property type="entry name" value="GUANYLATE_CYCLASE_2"/>
    <property type="match status" value="1"/>
</dbReference>
<evidence type="ECO:0000256" key="2">
    <source>
        <dbReference type="ARBA" id="ARBA00022692"/>
    </source>
</evidence>
<dbReference type="Pfam" id="PF00211">
    <property type="entry name" value="Guanylate_cyc"/>
    <property type="match status" value="1"/>
</dbReference>
<evidence type="ECO:0000256" key="3">
    <source>
        <dbReference type="ARBA" id="ARBA00022741"/>
    </source>
</evidence>
<protein>
    <submittedName>
        <fullName evidence="8">Guanylyl and adenylyl cyclase family member</fullName>
    </submittedName>
</protein>
<dbReference type="PANTHER" id="PTHR11920">
    <property type="entry name" value="GUANYLYL CYCLASE"/>
    <property type="match status" value="1"/>
</dbReference>
<name>D8U484_VOLCA</name>
<evidence type="ECO:0000313" key="9">
    <source>
        <dbReference type="Proteomes" id="UP000001058"/>
    </source>
</evidence>
<reference evidence="8 9" key="1">
    <citation type="journal article" date="2010" name="Science">
        <title>Genomic analysis of organismal complexity in the multicellular green alga Volvox carteri.</title>
        <authorList>
            <person name="Prochnik S.E."/>
            <person name="Umen J."/>
            <person name="Nedelcu A.M."/>
            <person name="Hallmann A."/>
            <person name="Miller S.M."/>
            <person name="Nishii I."/>
            <person name="Ferris P."/>
            <person name="Kuo A."/>
            <person name="Mitros T."/>
            <person name="Fritz-Laylin L.K."/>
            <person name="Hellsten U."/>
            <person name="Chapman J."/>
            <person name="Simakov O."/>
            <person name="Rensing S.A."/>
            <person name="Terry A."/>
            <person name="Pangilinan J."/>
            <person name="Kapitonov V."/>
            <person name="Jurka J."/>
            <person name="Salamov A."/>
            <person name="Shapiro H."/>
            <person name="Schmutz J."/>
            <person name="Grimwood J."/>
            <person name="Lindquist E."/>
            <person name="Lucas S."/>
            <person name="Grigoriev I.V."/>
            <person name="Schmitt R."/>
            <person name="Kirk D."/>
            <person name="Rokhsar D.S."/>
        </authorList>
    </citation>
    <scope>NUCLEOTIDE SEQUENCE [LARGE SCALE GENOMIC DNA]</scope>
    <source>
        <strain evidence="9">f. Nagariensis / Eve</strain>
    </source>
</reference>
<keyword evidence="2" id="KW-0812">Transmembrane</keyword>
<evidence type="ECO:0000256" key="4">
    <source>
        <dbReference type="ARBA" id="ARBA00022989"/>
    </source>
</evidence>
<dbReference type="CDD" id="cd07302">
    <property type="entry name" value="CHD"/>
    <property type="match status" value="1"/>
</dbReference>
<feature type="domain" description="Guanylate cyclase" evidence="7">
    <location>
        <begin position="20"/>
        <end position="152"/>
    </location>
</feature>